<dbReference type="InterPro" id="IPR046357">
    <property type="entry name" value="PPIase_dom_sf"/>
</dbReference>
<dbReference type="InterPro" id="IPR022813">
    <property type="entry name" value="SecD/SecF_arch_bac"/>
</dbReference>
<dbReference type="GO" id="GO:0006605">
    <property type="term" value="P:protein targeting"/>
    <property type="evidence" value="ECO:0007669"/>
    <property type="project" value="UniProtKB-UniRule"/>
</dbReference>
<evidence type="ECO:0000256" key="9">
    <source>
        <dbReference type="HAMAP-Rule" id="MF_01463"/>
    </source>
</evidence>
<dbReference type="GO" id="GO:0015450">
    <property type="term" value="F:protein-transporting ATPase activity"/>
    <property type="evidence" value="ECO:0007669"/>
    <property type="project" value="InterPro"/>
</dbReference>
<dbReference type="SUPFAM" id="SSF54534">
    <property type="entry name" value="FKBP-like"/>
    <property type="match status" value="2"/>
</dbReference>
<dbReference type="Pfam" id="PF22599">
    <property type="entry name" value="SecDF_P1_head"/>
    <property type="match status" value="1"/>
</dbReference>
<dbReference type="PROSITE" id="PS50198">
    <property type="entry name" value="PPIC_PPIASE_2"/>
    <property type="match status" value="2"/>
</dbReference>
<dbReference type="HAMAP" id="MF_01463_B">
    <property type="entry name" value="SecD_B"/>
    <property type="match status" value="1"/>
</dbReference>
<keyword evidence="2 9" id="KW-0813">Transport</keyword>
<feature type="transmembrane region" description="Helical" evidence="9">
    <location>
        <begin position="560"/>
        <end position="581"/>
    </location>
</feature>
<keyword evidence="4 9" id="KW-0812">Transmembrane</keyword>
<feature type="domain" description="PpiC" evidence="11">
    <location>
        <begin position="158"/>
        <end position="252"/>
    </location>
</feature>
<evidence type="ECO:0000256" key="2">
    <source>
        <dbReference type="ARBA" id="ARBA00022448"/>
    </source>
</evidence>
<feature type="transmembrane region" description="Helical" evidence="9">
    <location>
        <begin position="12"/>
        <end position="31"/>
    </location>
</feature>
<dbReference type="Pfam" id="PF13616">
    <property type="entry name" value="Rotamase_3"/>
    <property type="match status" value="1"/>
</dbReference>
<dbReference type="PANTHER" id="PTHR30081:SF1">
    <property type="entry name" value="PROTEIN TRANSLOCASE SUBUNIT SECD"/>
    <property type="match status" value="1"/>
</dbReference>
<comment type="caution">
    <text evidence="9">Lacks conserved residue(s) required for the propagation of feature annotation.</text>
</comment>
<comment type="subunit">
    <text evidence="9">Forms a complex with SecF. Part of the essential Sec protein translocation apparatus which comprises SecA, SecYEG and auxiliary proteins SecDF. Other proteins may also be involved.</text>
</comment>
<keyword evidence="6 9" id="KW-1133">Transmembrane helix</keyword>
<dbReference type="NCBIfam" id="TIGR00916">
    <property type="entry name" value="2A0604s01"/>
    <property type="match status" value="1"/>
</dbReference>
<evidence type="ECO:0000256" key="8">
    <source>
        <dbReference type="ARBA" id="ARBA00023136"/>
    </source>
</evidence>
<dbReference type="FunFam" id="1.20.1640.10:FF:000004">
    <property type="entry name" value="Protein translocase subunit SecD"/>
    <property type="match status" value="1"/>
</dbReference>
<dbReference type="GO" id="GO:0005886">
    <property type="term" value="C:plasma membrane"/>
    <property type="evidence" value="ECO:0007669"/>
    <property type="project" value="UniProtKB-SubCell"/>
</dbReference>
<evidence type="ECO:0000313" key="13">
    <source>
        <dbReference type="Proteomes" id="UP000033867"/>
    </source>
</evidence>
<keyword evidence="10" id="KW-0697">Rotamase</keyword>
<gene>
    <name evidence="9" type="primary">secD</name>
    <name evidence="12" type="ORF">UV42_C0069G0006</name>
</gene>
<feature type="domain" description="PpiC" evidence="11">
    <location>
        <begin position="257"/>
        <end position="361"/>
    </location>
</feature>
<keyword evidence="8 9" id="KW-0472">Membrane</keyword>
<evidence type="ECO:0000256" key="6">
    <source>
        <dbReference type="ARBA" id="ARBA00022989"/>
    </source>
</evidence>
<comment type="subcellular location">
    <subcellularLocation>
        <location evidence="1 9">Cell membrane</location>
        <topology evidence="1 9">Multi-pass membrane protein</topology>
    </subcellularLocation>
</comment>
<dbReference type="GO" id="GO:0065002">
    <property type="term" value="P:intracellular protein transmembrane transport"/>
    <property type="evidence" value="ECO:0007669"/>
    <property type="project" value="UniProtKB-UniRule"/>
</dbReference>
<sequence length="688" mass="74164">MATQHTKQQLRAKIRWGIFGIFALLLIALAYDGPTYANRVIDKVNNTVALGLPRIPEEPFALGLDLQGGAQLIYEADTNAIDPAERPEAVEGVRDVIERRVSGIGVGEPNVQTAKVGDTYRVLVELPGVSDVNAAIAMIGETPILDFREENNVPPRDLTEEEQAQIDTYNTDAKDRAETALDRIAADESFEDVAKSLSEDEQSKNNGGYIGFVSEQNIYPEIFAWAADAQEGDVSDKLVETDGGYEIIKRGGSQEGDVQTTASHILICYLGSRDCEATMTKQEALAEAQRLYGEANAENFADLAKQNSTEPGAEVTGGSLGTFGPGTMVPAFEEALNTAEAGEIVGPVETEFGYHIIYKEAETPSTEYEISLIHIRKLTATDVLPSQDPWMPTLLSGKSLDRAEVVTDPQTGQVQVSLLFDSEGTALFRDITERNVGKQVAIFLDGSVISAPVVQTIITDGRAVISGGFDLTEARLLSQRLNAGALPVPVDLVSQQTVGASLGAASFSSSVKAGIAGILLVMIFMTLFYRLPGFISVLSLTVYIAVSLAAMKLIGVTLTLAGIAGFILSIGMAVDANILIFERTKEEIRRGRNVLGAIEEGFKRAWTSIRDGNMSSIITAFILMEMGTGFVKGFAVTLIIGVLLSMFTAVVITRTILRFVMGEWLENKMWLIGVKKSVIASEAKQSQN</sequence>
<dbReference type="InterPro" id="IPR054384">
    <property type="entry name" value="SecDF_P1_head"/>
</dbReference>
<dbReference type="PROSITE" id="PS01096">
    <property type="entry name" value="PPIC_PPIASE_1"/>
    <property type="match status" value="1"/>
</dbReference>
<evidence type="ECO:0000259" key="11">
    <source>
        <dbReference type="PROSITE" id="PS50198"/>
    </source>
</evidence>
<dbReference type="InterPro" id="IPR000297">
    <property type="entry name" value="PPIase_PpiC"/>
</dbReference>
<dbReference type="AlphaFoldDB" id="A0A0G1E694"/>
<comment type="caution">
    <text evidence="12">The sequence shown here is derived from an EMBL/GenBank/DDBJ whole genome shotgun (WGS) entry which is preliminary data.</text>
</comment>
<dbReference type="GO" id="GO:0043952">
    <property type="term" value="P:protein transport by the Sec complex"/>
    <property type="evidence" value="ECO:0007669"/>
    <property type="project" value="UniProtKB-UniRule"/>
</dbReference>
<reference evidence="12 13" key="1">
    <citation type="journal article" date="2015" name="Nature">
        <title>rRNA introns, odd ribosomes, and small enigmatic genomes across a large radiation of phyla.</title>
        <authorList>
            <person name="Brown C.T."/>
            <person name="Hug L.A."/>
            <person name="Thomas B.C."/>
            <person name="Sharon I."/>
            <person name="Castelle C.J."/>
            <person name="Singh A."/>
            <person name="Wilkins M.J."/>
            <person name="Williams K.H."/>
            <person name="Banfield J.F."/>
        </authorList>
    </citation>
    <scope>NUCLEOTIDE SEQUENCE [LARGE SCALE GENOMIC DNA]</scope>
</reference>
<dbReference type="Proteomes" id="UP000033867">
    <property type="component" value="Unassembled WGS sequence"/>
</dbReference>
<dbReference type="Gene3D" id="3.30.70.3400">
    <property type="match status" value="1"/>
</dbReference>
<dbReference type="InterPro" id="IPR005791">
    <property type="entry name" value="SecD"/>
</dbReference>
<keyword evidence="10" id="KW-0413">Isomerase</keyword>
<dbReference type="EMBL" id="LCEK01000069">
    <property type="protein sequence ID" value="KKS70083.1"/>
    <property type="molecule type" value="Genomic_DNA"/>
</dbReference>
<evidence type="ECO:0000313" key="12">
    <source>
        <dbReference type="EMBL" id="KKS70083.1"/>
    </source>
</evidence>
<proteinExistence type="inferred from homology"/>
<accession>A0A0G1E694</accession>
<evidence type="ECO:0000256" key="5">
    <source>
        <dbReference type="ARBA" id="ARBA00022927"/>
    </source>
</evidence>
<dbReference type="PANTHER" id="PTHR30081">
    <property type="entry name" value="PROTEIN-EXPORT MEMBRANE PROTEIN SEC"/>
    <property type="match status" value="1"/>
</dbReference>
<dbReference type="Gene3D" id="1.20.1640.10">
    <property type="entry name" value="Multidrug efflux transporter AcrB transmembrane domain"/>
    <property type="match status" value="1"/>
</dbReference>
<comment type="similarity">
    <text evidence="9">Belongs to the SecD/SecF family. SecD subfamily.</text>
</comment>
<keyword evidence="5 9" id="KW-0653">Protein transport</keyword>
<evidence type="ECO:0000256" key="3">
    <source>
        <dbReference type="ARBA" id="ARBA00022475"/>
    </source>
</evidence>
<keyword evidence="7 9" id="KW-0811">Translocation</keyword>
<comment type="function">
    <text evidence="9">Part of the Sec protein translocase complex. Interacts with the SecYEG preprotein conducting channel. SecDF uses the proton motive force (PMF) to complete protein translocation after the ATP-dependent function of SecA.</text>
</comment>
<dbReference type="Gene3D" id="3.10.50.40">
    <property type="match status" value="2"/>
</dbReference>
<name>A0A0G1E694_9BACT</name>
<dbReference type="PRINTS" id="PR00702">
    <property type="entry name" value="ACRIFLAVINRP"/>
</dbReference>
<evidence type="ECO:0000256" key="4">
    <source>
        <dbReference type="ARBA" id="ARBA00022692"/>
    </source>
</evidence>
<dbReference type="Pfam" id="PF02355">
    <property type="entry name" value="SecD_SecF_C"/>
    <property type="match status" value="1"/>
</dbReference>
<dbReference type="InterPro" id="IPR001036">
    <property type="entry name" value="Acrflvin-R"/>
</dbReference>
<dbReference type="InterPro" id="IPR023058">
    <property type="entry name" value="PPIase_PpiC_CS"/>
</dbReference>
<organism evidence="12 13">
    <name type="scientific">Candidatus Magasanikbacteria bacterium GW2011_GWE2_42_7</name>
    <dbReference type="NCBI Taxonomy" id="1619052"/>
    <lineage>
        <taxon>Bacteria</taxon>
        <taxon>Candidatus Magasanikiibacteriota</taxon>
    </lineage>
</organism>
<dbReference type="InterPro" id="IPR048634">
    <property type="entry name" value="SecD_SecF_C"/>
</dbReference>
<feature type="transmembrane region" description="Helical" evidence="9">
    <location>
        <begin position="534"/>
        <end position="554"/>
    </location>
</feature>
<evidence type="ECO:0000256" key="1">
    <source>
        <dbReference type="ARBA" id="ARBA00004651"/>
    </source>
</evidence>
<dbReference type="PATRIC" id="fig|1619052.3.peg.1077"/>
<protein>
    <recommendedName>
        <fullName evidence="9">Protein translocase subunit SecD</fullName>
    </recommendedName>
</protein>
<evidence type="ECO:0000256" key="10">
    <source>
        <dbReference type="PROSITE-ProRule" id="PRU00278"/>
    </source>
</evidence>
<keyword evidence="3 9" id="KW-1003">Cell membrane</keyword>
<dbReference type="NCBIfam" id="TIGR01129">
    <property type="entry name" value="secD"/>
    <property type="match status" value="1"/>
</dbReference>
<dbReference type="InterPro" id="IPR048631">
    <property type="entry name" value="SecD_1st"/>
</dbReference>
<dbReference type="GO" id="GO:0003755">
    <property type="term" value="F:peptidyl-prolyl cis-trans isomerase activity"/>
    <property type="evidence" value="ECO:0007669"/>
    <property type="project" value="UniProtKB-KW"/>
</dbReference>
<dbReference type="Gene3D" id="3.30.1360.200">
    <property type="match status" value="1"/>
</dbReference>
<feature type="transmembrane region" description="Helical" evidence="9">
    <location>
        <begin position="637"/>
        <end position="660"/>
    </location>
</feature>
<dbReference type="Pfam" id="PF21760">
    <property type="entry name" value="SecD_1st"/>
    <property type="match status" value="1"/>
</dbReference>
<dbReference type="SUPFAM" id="SSF82866">
    <property type="entry name" value="Multidrug efflux transporter AcrB transmembrane domain"/>
    <property type="match status" value="1"/>
</dbReference>
<dbReference type="InterPro" id="IPR055344">
    <property type="entry name" value="SecD_SecF_C_bact"/>
</dbReference>
<evidence type="ECO:0000256" key="7">
    <source>
        <dbReference type="ARBA" id="ARBA00023010"/>
    </source>
</evidence>